<name>A0ABR5SF22_9BACT</name>
<proteinExistence type="predicted"/>
<organism evidence="1 2">
    <name type="scientific">Candidatus Magnetominusculus xianensis</name>
    <dbReference type="NCBI Taxonomy" id="1748249"/>
    <lineage>
        <taxon>Bacteria</taxon>
        <taxon>Pseudomonadati</taxon>
        <taxon>Nitrospirota</taxon>
        <taxon>Nitrospiria</taxon>
        <taxon>Nitrospirales</taxon>
        <taxon>Nitrospiraceae</taxon>
        <taxon>Candidatus Magnetominusculus</taxon>
    </lineage>
</organism>
<reference evidence="1 2" key="1">
    <citation type="submission" date="2015-11" db="EMBL/GenBank/DDBJ databases">
        <authorList>
            <person name="Lin W."/>
        </authorList>
    </citation>
    <scope>NUCLEOTIDE SEQUENCE [LARGE SCALE GENOMIC DNA]</scope>
    <source>
        <strain evidence="1 2">HCH-1</strain>
    </source>
</reference>
<gene>
    <name evidence="1" type="ORF">ASN18_1750</name>
</gene>
<sequence length="158" mass="17495">MEVIVFLLNVTVLKGDSDMKKLFGVKETVDEAAQVNTVVESKGVAGIARDTRAAKDTTRYEEKLNAEIARFEKVAGTLFRRLEKSIKILEAIEASVDSKIAHFERLIQMADSVNYTDCGQNRRYEVLALTGKGLGIDEIASVLGVQHGEIELILNLNR</sequence>
<dbReference type="RefSeq" id="WP_236861620.1">
    <property type="nucleotide sequence ID" value="NZ_LNQR01000062.1"/>
</dbReference>
<protein>
    <recommendedName>
        <fullName evidence="3">DUF2802 domain-containing protein</fullName>
    </recommendedName>
</protein>
<evidence type="ECO:0000313" key="2">
    <source>
        <dbReference type="Proteomes" id="UP000060487"/>
    </source>
</evidence>
<dbReference type="Proteomes" id="UP000060487">
    <property type="component" value="Unassembled WGS sequence"/>
</dbReference>
<dbReference type="EMBL" id="LNQR01000062">
    <property type="protein sequence ID" value="KWT85394.1"/>
    <property type="molecule type" value="Genomic_DNA"/>
</dbReference>
<keyword evidence="2" id="KW-1185">Reference proteome</keyword>
<evidence type="ECO:0000313" key="1">
    <source>
        <dbReference type="EMBL" id="KWT85394.1"/>
    </source>
</evidence>
<comment type="caution">
    <text evidence="1">The sequence shown here is derived from an EMBL/GenBank/DDBJ whole genome shotgun (WGS) entry which is preliminary data.</text>
</comment>
<accession>A0ABR5SF22</accession>
<evidence type="ECO:0008006" key="3">
    <source>
        <dbReference type="Google" id="ProtNLM"/>
    </source>
</evidence>